<dbReference type="InterPro" id="IPR000529">
    <property type="entry name" value="Ribosomal_bS6"/>
</dbReference>
<comment type="function">
    <text evidence="2 4">Binds together with bS18 to 16S ribosomal RNA.</text>
</comment>
<dbReference type="Proteomes" id="UP000070467">
    <property type="component" value="Unassembled WGS sequence"/>
</dbReference>
<dbReference type="NCBIfam" id="TIGR00166">
    <property type="entry name" value="S6"/>
    <property type="match status" value="1"/>
</dbReference>
<name>A0ABR5TMC3_9BACL</name>
<keyword evidence="6" id="KW-1185">Reference proteome</keyword>
<keyword evidence="4" id="KW-0694">RNA-binding</keyword>
<dbReference type="Gene3D" id="3.30.70.60">
    <property type="match status" value="1"/>
</dbReference>
<reference evidence="5 6" key="1">
    <citation type="submission" date="2016-01" db="EMBL/GenBank/DDBJ databases">
        <authorList>
            <person name="Mitreva M."/>
            <person name="Pepin K.H."/>
            <person name="Mihindukulasuriya K.A."/>
            <person name="Fulton R."/>
            <person name="Fronick C."/>
            <person name="O'Laughlin M."/>
            <person name="Miner T."/>
            <person name="Herter B."/>
            <person name="Rosa B.A."/>
            <person name="Cordes M."/>
            <person name="Tomlinson C."/>
            <person name="Wollam A."/>
            <person name="Palsikar V.B."/>
            <person name="Mardis E.R."/>
            <person name="Wilson R.K."/>
        </authorList>
    </citation>
    <scope>NUCLEOTIDE SEQUENCE [LARGE SCALE GENOMIC DNA]</scope>
    <source>
        <strain evidence="5 6">KA00071</strain>
    </source>
</reference>
<evidence type="ECO:0000256" key="4">
    <source>
        <dbReference type="HAMAP-Rule" id="MF_00360"/>
    </source>
</evidence>
<evidence type="ECO:0000256" key="3">
    <source>
        <dbReference type="ARBA" id="ARBA00035294"/>
    </source>
</evidence>
<comment type="similarity">
    <text evidence="1 4">Belongs to the bacterial ribosomal protein bS6 family.</text>
</comment>
<evidence type="ECO:0000313" key="6">
    <source>
        <dbReference type="Proteomes" id="UP000070467"/>
    </source>
</evidence>
<accession>A0ABR5TMC3</accession>
<evidence type="ECO:0000256" key="1">
    <source>
        <dbReference type="ARBA" id="ARBA00009512"/>
    </source>
</evidence>
<keyword evidence="4" id="KW-0699">rRNA-binding</keyword>
<comment type="caution">
    <text evidence="5">The sequence shown here is derived from an EMBL/GenBank/DDBJ whole genome shotgun (WGS) entry which is preliminary data.</text>
</comment>
<dbReference type="Pfam" id="PF01250">
    <property type="entry name" value="Ribosomal_S6"/>
    <property type="match status" value="1"/>
</dbReference>
<dbReference type="PANTHER" id="PTHR21011">
    <property type="entry name" value="MITOCHONDRIAL 28S RIBOSOMAL PROTEIN S6"/>
    <property type="match status" value="1"/>
</dbReference>
<dbReference type="InterPro" id="IPR020814">
    <property type="entry name" value="Ribosomal_S6_plastid/chlpt"/>
</dbReference>
<evidence type="ECO:0000313" key="5">
    <source>
        <dbReference type="EMBL" id="KXB58430.1"/>
    </source>
</evidence>
<dbReference type="PANTHER" id="PTHR21011:SF1">
    <property type="entry name" value="SMALL RIBOSOMAL SUBUNIT PROTEIN BS6M"/>
    <property type="match status" value="1"/>
</dbReference>
<keyword evidence="4" id="KW-0687">Ribonucleoprotein</keyword>
<dbReference type="InterPro" id="IPR035980">
    <property type="entry name" value="Ribosomal_bS6_sf"/>
</dbReference>
<proteinExistence type="inferred from homology"/>
<dbReference type="EMBL" id="LSDB01000012">
    <property type="protein sequence ID" value="KXB58430.1"/>
    <property type="molecule type" value="Genomic_DNA"/>
</dbReference>
<dbReference type="InterPro" id="IPR014717">
    <property type="entry name" value="Transl_elong_EF1B/ribsomal_bS6"/>
</dbReference>
<dbReference type="HAMAP" id="MF_00360">
    <property type="entry name" value="Ribosomal_bS6"/>
    <property type="match status" value="1"/>
</dbReference>
<gene>
    <name evidence="4" type="primary">rpsF</name>
    <name evidence="5" type="ORF">HMPREF1871_00508</name>
</gene>
<organism evidence="5 6">
    <name type="scientific">Gemelliphila asaccharolytica</name>
    <dbReference type="NCBI Taxonomy" id="502393"/>
    <lineage>
        <taxon>Bacteria</taxon>
        <taxon>Bacillati</taxon>
        <taxon>Bacillota</taxon>
        <taxon>Bacilli</taxon>
        <taxon>Bacillales</taxon>
        <taxon>Gemellaceae</taxon>
        <taxon>Gemelliphila</taxon>
    </lineage>
</organism>
<dbReference type="SUPFAM" id="SSF54995">
    <property type="entry name" value="Ribosomal protein S6"/>
    <property type="match status" value="1"/>
</dbReference>
<dbReference type="GO" id="GO:0005840">
    <property type="term" value="C:ribosome"/>
    <property type="evidence" value="ECO:0007669"/>
    <property type="project" value="UniProtKB-KW"/>
</dbReference>
<sequence length="106" mass="12283">MGVKRPKGGKKMRKYEVMFAIQPRIEEEAKKTLVERFVNILSEGAEIEEVKDLGKKQLAYEIQDFSDAYYYLVNLNSATDASTKEFDRLAKINSDIIRHIVVRLDK</sequence>
<dbReference type="CDD" id="cd00473">
    <property type="entry name" value="bS6"/>
    <property type="match status" value="1"/>
</dbReference>
<evidence type="ECO:0000256" key="2">
    <source>
        <dbReference type="ARBA" id="ARBA00035104"/>
    </source>
</evidence>
<keyword evidence="4 5" id="KW-0689">Ribosomal protein</keyword>
<protein>
    <recommendedName>
        <fullName evidence="3 4">Small ribosomal subunit protein bS6</fullName>
    </recommendedName>
</protein>